<feature type="region of interest" description="Disordered" evidence="10">
    <location>
        <begin position="1"/>
        <end position="60"/>
    </location>
</feature>
<dbReference type="PANTHER" id="PTHR12961:SF0">
    <property type="entry name" value="CONSERVED OLIGOMERIC GOLGI COMPLEX SUBUNIT 2"/>
    <property type="match status" value="1"/>
</dbReference>
<accession>A0A9P4MGF3</accession>
<dbReference type="GO" id="GO:0006891">
    <property type="term" value="P:intra-Golgi vesicle-mediated transport"/>
    <property type="evidence" value="ECO:0007669"/>
    <property type="project" value="TreeGrafter"/>
</dbReference>
<reference evidence="12" key="1">
    <citation type="journal article" date="2020" name="Stud. Mycol.">
        <title>101 Dothideomycetes genomes: a test case for predicting lifestyles and emergence of pathogens.</title>
        <authorList>
            <person name="Haridas S."/>
            <person name="Albert R."/>
            <person name="Binder M."/>
            <person name="Bloem J."/>
            <person name="Labutti K."/>
            <person name="Salamov A."/>
            <person name="Andreopoulos B."/>
            <person name="Baker S."/>
            <person name="Barry K."/>
            <person name="Bills G."/>
            <person name="Bluhm B."/>
            <person name="Cannon C."/>
            <person name="Castanera R."/>
            <person name="Culley D."/>
            <person name="Daum C."/>
            <person name="Ezra D."/>
            <person name="Gonzalez J."/>
            <person name="Henrissat B."/>
            <person name="Kuo A."/>
            <person name="Liang C."/>
            <person name="Lipzen A."/>
            <person name="Lutzoni F."/>
            <person name="Magnuson J."/>
            <person name="Mondo S."/>
            <person name="Nolan M."/>
            <person name="Ohm R."/>
            <person name="Pangilinan J."/>
            <person name="Park H.-J."/>
            <person name="Ramirez L."/>
            <person name="Alfaro M."/>
            <person name="Sun H."/>
            <person name="Tritt A."/>
            <person name="Yoshinaga Y."/>
            <person name="Zwiers L.-H."/>
            <person name="Turgeon B."/>
            <person name="Goodwin S."/>
            <person name="Spatafora J."/>
            <person name="Crous P."/>
            <person name="Grigoriev I."/>
        </authorList>
    </citation>
    <scope>NUCLEOTIDE SEQUENCE</scope>
    <source>
        <strain evidence="12">CBS 260.36</strain>
    </source>
</reference>
<feature type="coiled-coil region" evidence="9">
    <location>
        <begin position="86"/>
        <end position="113"/>
    </location>
</feature>
<evidence type="ECO:0000256" key="5">
    <source>
        <dbReference type="ARBA" id="ARBA00022927"/>
    </source>
</evidence>
<dbReference type="GO" id="GO:0015031">
    <property type="term" value="P:protein transport"/>
    <property type="evidence" value="ECO:0007669"/>
    <property type="project" value="UniProtKB-KW"/>
</dbReference>
<keyword evidence="5" id="KW-0653">Protein transport</keyword>
<keyword evidence="7" id="KW-0472">Membrane</keyword>
<organism evidence="12 13">
    <name type="scientific">Myriangium duriaei CBS 260.36</name>
    <dbReference type="NCBI Taxonomy" id="1168546"/>
    <lineage>
        <taxon>Eukaryota</taxon>
        <taxon>Fungi</taxon>
        <taxon>Dikarya</taxon>
        <taxon>Ascomycota</taxon>
        <taxon>Pezizomycotina</taxon>
        <taxon>Dothideomycetes</taxon>
        <taxon>Dothideomycetidae</taxon>
        <taxon>Myriangiales</taxon>
        <taxon>Myriangiaceae</taxon>
        <taxon>Myriangium</taxon>
    </lineage>
</organism>
<evidence type="ECO:0000313" key="13">
    <source>
        <dbReference type="Proteomes" id="UP000799439"/>
    </source>
</evidence>
<dbReference type="GO" id="GO:0007030">
    <property type="term" value="P:Golgi organization"/>
    <property type="evidence" value="ECO:0007669"/>
    <property type="project" value="InterPro"/>
</dbReference>
<evidence type="ECO:0000256" key="3">
    <source>
        <dbReference type="ARBA" id="ARBA00020977"/>
    </source>
</evidence>
<keyword evidence="9" id="KW-0175">Coiled coil</keyword>
<feature type="region of interest" description="Disordered" evidence="10">
    <location>
        <begin position="162"/>
        <end position="181"/>
    </location>
</feature>
<dbReference type="GO" id="GO:0000139">
    <property type="term" value="C:Golgi membrane"/>
    <property type="evidence" value="ECO:0007669"/>
    <property type="project" value="UniProtKB-SubCell"/>
</dbReference>
<feature type="compositionally biased region" description="Pro residues" evidence="10">
    <location>
        <begin position="24"/>
        <end position="43"/>
    </location>
</feature>
<keyword evidence="13" id="KW-1185">Reference proteome</keyword>
<evidence type="ECO:0000256" key="10">
    <source>
        <dbReference type="SAM" id="MobiDB-lite"/>
    </source>
</evidence>
<evidence type="ECO:0000256" key="6">
    <source>
        <dbReference type="ARBA" id="ARBA00023034"/>
    </source>
</evidence>
<evidence type="ECO:0000259" key="11">
    <source>
        <dbReference type="Pfam" id="PF06148"/>
    </source>
</evidence>
<dbReference type="Pfam" id="PF06148">
    <property type="entry name" value="COG2_N"/>
    <property type="match status" value="1"/>
</dbReference>
<evidence type="ECO:0000256" key="4">
    <source>
        <dbReference type="ARBA" id="ARBA00022448"/>
    </source>
</evidence>
<dbReference type="Proteomes" id="UP000799439">
    <property type="component" value="Unassembled WGS sequence"/>
</dbReference>
<dbReference type="AlphaFoldDB" id="A0A9P4MGF3"/>
<dbReference type="PANTHER" id="PTHR12961">
    <property type="entry name" value="CONSERVED OLIGOMERIC GOLGI COMPLEX COMPONENT 2"/>
    <property type="match status" value="1"/>
</dbReference>
<evidence type="ECO:0000313" key="12">
    <source>
        <dbReference type="EMBL" id="KAF2153525.1"/>
    </source>
</evidence>
<dbReference type="InterPro" id="IPR009316">
    <property type="entry name" value="COG2"/>
</dbReference>
<evidence type="ECO:0000256" key="1">
    <source>
        <dbReference type="ARBA" id="ARBA00004395"/>
    </source>
</evidence>
<name>A0A9P4MGF3_9PEZI</name>
<feature type="compositionally biased region" description="Low complexity" evidence="10">
    <location>
        <begin position="1"/>
        <end position="23"/>
    </location>
</feature>
<gene>
    <name evidence="12" type="ORF">K461DRAFT_141609</name>
</gene>
<dbReference type="InterPro" id="IPR024602">
    <property type="entry name" value="COG_su2_N"/>
</dbReference>
<protein>
    <recommendedName>
        <fullName evidence="3">Conserved oligomeric Golgi complex subunit 2</fullName>
    </recommendedName>
    <alternativeName>
        <fullName evidence="8">Component of oligomeric Golgi complex 2</fullName>
    </alternativeName>
</protein>
<sequence length="263" mass="28924">MSSKFYLPSSTPATPSPLSTPSAYPHPGPSPLSQPAYPFPPAYAPSLDHSSDDEDDLPYPLPLTRAAFLAPDFSPARYLASLGGRHQTLEDLRTELRGRVAELGRELVDLVNEEYEGLMGVGRGLRGGEEKVEGVRVGVLGFRREVEGVRDGVKARRREVEEVLRESEEDDGEGEEDERTGKVRRTARLYKQLMVLVGQVGQHPFIEAQRPRIKAVRDALILDLGAALRSARTEKDQAALLKLIASYRDIGEAAEAVKVLKAK</sequence>
<keyword evidence="6" id="KW-0333">Golgi apparatus</keyword>
<comment type="similarity">
    <text evidence="2">Belongs to the COG2 family.</text>
</comment>
<dbReference type="EMBL" id="ML996085">
    <property type="protein sequence ID" value="KAF2153525.1"/>
    <property type="molecule type" value="Genomic_DNA"/>
</dbReference>
<comment type="subcellular location">
    <subcellularLocation>
        <location evidence="1">Golgi apparatus membrane</location>
        <topology evidence="1">Peripheral membrane protein</topology>
    </subcellularLocation>
</comment>
<proteinExistence type="inferred from homology"/>
<feature type="domain" description="Conserved oligomeric Golgi complex subunit 2 N-terminal" evidence="11">
    <location>
        <begin position="62"/>
        <end position="136"/>
    </location>
</feature>
<dbReference type="GO" id="GO:0017119">
    <property type="term" value="C:Golgi transport complex"/>
    <property type="evidence" value="ECO:0007669"/>
    <property type="project" value="TreeGrafter"/>
</dbReference>
<evidence type="ECO:0000256" key="7">
    <source>
        <dbReference type="ARBA" id="ARBA00023136"/>
    </source>
</evidence>
<comment type="caution">
    <text evidence="12">The sequence shown here is derived from an EMBL/GenBank/DDBJ whole genome shotgun (WGS) entry which is preliminary data.</text>
</comment>
<dbReference type="OrthoDB" id="332281at2759"/>
<evidence type="ECO:0000256" key="9">
    <source>
        <dbReference type="SAM" id="Coils"/>
    </source>
</evidence>
<evidence type="ECO:0000256" key="8">
    <source>
        <dbReference type="ARBA" id="ARBA00031344"/>
    </source>
</evidence>
<keyword evidence="4" id="KW-0813">Transport</keyword>
<evidence type="ECO:0000256" key="2">
    <source>
        <dbReference type="ARBA" id="ARBA00007603"/>
    </source>
</evidence>
<feature type="compositionally biased region" description="Acidic residues" evidence="10">
    <location>
        <begin position="167"/>
        <end position="178"/>
    </location>
</feature>